<reference evidence="2" key="1">
    <citation type="submission" date="2020-04" db="EMBL/GenBank/DDBJ databases">
        <authorList>
            <person name="Chiriac C."/>
            <person name="Salcher M."/>
            <person name="Ghai R."/>
            <person name="Kavagutti S V."/>
        </authorList>
    </citation>
    <scope>NUCLEOTIDE SEQUENCE</scope>
</reference>
<accession>A0A6J5NSB6</accession>
<feature type="region of interest" description="Disordered" evidence="1">
    <location>
        <begin position="1"/>
        <end position="41"/>
    </location>
</feature>
<dbReference type="EMBL" id="LR796738">
    <property type="protein sequence ID" value="CAB4162680.1"/>
    <property type="molecule type" value="Genomic_DNA"/>
</dbReference>
<organism evidence="2">
    <name type="scientific">uncultured Caudovirales phage</name>
    <dbReference type="NCBI Taxonomy" id="2100421"/>
    <lineage>
        <taxon>Viruses</taxon>
        <taxon>Duplodnaviria</taxon>
        <taxon>Heunggongvirae</taxon>
        <taxon>Uroviricota</taxon>
        <taxon>Caudoviricetes</taxon>
        <taxon>Peduoviridae</taxon>
        <taxon>Maltschvirus</taxon>
        <taxon>Maltschvirus maltsch</taxon>
    </lineage>
</organism>
<evidence type="ECO:0000313" key="2">
    <source>
        <dbReference type="EMBL" id="CAB4162680.1"/>
    </source>
</evidence>
<sequence length="119" mass="12836">MSMPRPKRLATSTGYKHAPKQERNLAKRVGGSVTPGSGNREVKGDVRVRSVIRLECKCTEAKSFTVTRAMVDAITEAAETSGELPVIQVEFLPIKGHPGVRLVVCPDYVVDSILASSEA</sequence>
<evidence type="ECO:0000256" key="1">
    <source>
        <dbReference type="SAM" id="MobiDB-lite"/>
    </source>
</evidence>
<name>A0A6J5NSB6_9CAUD</name>
<gene>
    <name evidence="2" type="ORF">UFOVP783_93</name>
</gene>
<protein>
    <submittedName>
        <fullName evidence="2">Uncharacterized protein</fullName>
    </submittedName>
</protein>
<proteinExistence type="predicted"/>